<sequence length="238" mass="28141">MKVSVLSTIVIALATASALPVLQQENTEVSNYDNEAPSWLESVKETVTSLLGQPAEEEPTEVEDPNKYWKHYGKQQRKYWKHYGKQQRKYWAPKDPEAEELEIVEFDEEAVAPQDPYWKHFGKEQKKYWKHYDPEAEELEVAEFDEEVAAPQDPYWKHFGKEQKKYWKHYGKDQKKKWTPPAAGDEDLESFEVESDDEAVAPQDPYWKHYGKEQKKYWKHFGKDQKKKWTPPAAGDDE</sequence>
<evidence type="ECO:0000256" key="1">
    <source>
        <dbReference type="SAM" id="MobiDB-lite"/>
    </source>
</evidence>
<dbReference type="Proteomes" id="UP000094801">
    <property type="component" value="Unassembled WGS sequence"/>
</dbReference>
<dbReference type="AlphaFoldDB" id="A0A1E4T397"/>
<evidence type="ECO:0000313" key="4">
    <source>
        <dbReference type="Proteomes" id="UP000094801"/>
    </source>
</evidence>
<protein>
    <recommendedName>
        <fullName evidence="5">WW domain-containing protein</fullName>
    </recommendedName>
</protein>
<evidence type="ECO:0000313" key="3">
    <source>
        <dbReference type="EMBL" id="ODV86226.1"/>
    </source>
</evidence>
<proteinExistence type="predicted"/>
<keyword evidence="2" id="KW-0732">Signal</keyword>
<keyword evidence="4" id="KW-1185">Reference proteome</keyword>
<feature type="signal peptide" evidence="2">
    <location>
        <begin position="1"/>
        <end position="18"/>
    </location>
</feature>
<organism evidence="3 4">
    <name type="scientific">[Candida] arabinofermentans NRRL YB-2248</name>
    <dbReference type="NCBI Taxonomy" id="983967"/>
    <lineage>
        <taxon>Eukaryota</taxon>
        <taxon>Fungi</taxon>
        <taxon>Dikarya</taxon>
        <taxon>Ascomycota</taxon>
        <taxon>Saccharomycotina</taxon>
        <taxon>Pichiomycetes</taxon>
        <taxon>Pichiales</taxon>
        <taxon>Pichiaceae</taxon>
        <taxon>Ogataea</taxon>
        <taxon>Ogataea/Candida clade</taxon>
    </lineage>
</organism>
<evidence type="ECO:0008006" key="5">
    <source>
        <dbReference type="Google" id="ProtNLM"/>
    </source>
</evidence>
<dbReference type="EMBL" id="KV453850">
    <property type="protein sequence ID" value="ODV86226.1"/>
    <property type="molecule type" value="Genomic_DNA"/>
</dbReference>
<gene>
    <name evidence="3" type="ORF">CANARDRAFT_22134</name>
</gene>
<feature type="region of interest" description="Disordered" evidence="1">
    <location>
        <begin position="171"/>
        <end position="207"/>
    </location>
</feature>
<dbReference type="OrthoDB" id="2138282at2759"/>
<feature type="compositionally biased region" description="Acidic residues" evidence="1">
    <location>
        <begin position="184"/>
        <end position="199"/>
    </location>
</feature>
<name>A0A1E4T397_9ASCO</name>
<evidence type="ECO:0000256" key="2">
    <source>
        <dbReference type="SAM" id="SignalP"/>
    </source>
</evidence>
<reference evidence="4" key="1">
    <citation type="submission" date="2016-04" db="EMBL/GenBank/DDBJ databases">
        <title>Comparative genomics of biotechnologically important yeasts.</title>
        <authorList>
            <consortium name="DOE Joint Genome Institute"/>
            <person name="Riley R."/>
            <person name="Haridas S."/>
            <person name="Wolfe K.H."/>
            <person name="Lopes M.R."/>
            <person name="Hittinger C.T."/>
            <person name="Goker M."/>
            <person name="Salamov A."/>
            <person name="Wisecaver J."/>
            <person name="Long T.M."/>
            <person name="Aerts A.L."/>
            <person name="Barry K."/>
            <person name="Choi C."/>
            <person name="Clum A."/>
            <person name="Coughlan A.Y."/>
            <person name="Deshpande S."/>
            <person name="Douglass A.P."/>
            <person name="Hanson S.J."/>
            <person name="Klenk H.-P."/>
            <person name="Labutti K."/>
            <person name="Lapidus A."/>
            <person name="Lindquist E."/>
            <person name="Lipzen A."/>
            <person name="Meier-Kolthoff J.P."/>
            <person name="Ohm R.A."/>
            <person name="Otillar R.P."/>
            <person name="Pangilinan J."/>
            <person name="Peng Y."/>
            <person name="Rokas A."/>
            <person name="Rosa C.A."/>
            <person name="Scheuner C."/>
            <person name="Sibirny A.A."/>
            <person name="Slot J.C."/>
            <person name="Stielow J.B."/>
            <person name="Sun H."/>
            <person name="Kurtzman C.P."/>
            <person name="Blackwell M."/>
            <person name="Grigoriev I.V."/>
            <person name="Jeffries T.W."/>
        </authorList>
    </citation>
    <scope>NUCLEOTIDE SEQUENCE [LARGE SCALE GENOMIC DNA]</scope>
    <source>
        <strain evidence="4">NRRL YB-2248</strain>
    </source>
</reference>
<accession>A0A1E4T397</accession>
<feature type="chain" id="PRO_5009163085" description="WW domain-containing protein" evidence="2">
    <location>
        <begin position="19"/>
        <end position="238"/>
    </location>
</feature>